<evidence type="ECO:0000313" key="2">
    <source>
        <dbReference type="EMBL" id="OQR89018.1"/>
    </source>
</evidence>
<dbReference type="InterPro" id="IPR056866">
    <property type="entry name" value="Znf_WRKY19"/>
</dbReference>
<evidence type="ECO:0000259" key="1">
    <source>
        <dbReference type="Pfam" id="PF24906"/>
    </source>
</evidence>
<dbReference type="PANTHER" id="PTHR31827">
    <property type="entry name" value="EMB|CAB89363.1"/>
    <property type="match status" value="1"/>
</dbReference>
<gene>
    <name evidence="2" type="ORF">THRCLA_22761</name>
</gene>
<dbReference type="AlphaFoldDB" id="A0A1V9YTF0"/>
<dbReference type="PANTHER" id="PTHR31827:SF1">
    <property type="entry name" value="EMB|CAB89363.1"/>
    <property type="match status" value="1"/>
</dbReference>
<accession>A0A1V9YTF0</accession>
<dbReference type="EMBL" id="JNBS01002899">
    <property type="protein sequence ID" value="OQR89018.1"/>
    <property type="molecule type" value="Genomic_DNA"/>
</dbReference>
<dbReference type="OrthoDB" id="112635at2759"/>
<reference evidence="2 3" key="1">
    <citation type="journal article" date="2014" name="Genome Biol. Evol.">
        <title>The secreted proteins of Achlya hypogyna and Thraustotheca clavata identify the ancestral oomycete secretome and reveal gene acquisitions by horizontal gene transfer.</title>
        <authorList>
            <person name="Misner I."/>
            <person name="Blouin N."/>
            <person name="Leonard G."/>
            <person name="Richards T.A."/>
            <person name="Lane C.E."/>
        </authorList>
    </citation>
    <scope>NUCLEOTIDE SEQUENCE [LARGE SCALE GENOMIC DNA]</scope>
    <source>
        <strain evidence="2 3">ATCC 34112</strain>
    </source>
</reference>
<dbReference type="Pfam" id="PF24906">
    <property type="entry name" value="Zf_WRKY19"/>
    <property type="match status" value="1"/>
</dbReference>
<evidence type="ECO:0000313" key="3">
    <source>
        <dbReference type="Proteomes" id="UP000243217"/>
    </source>
</evidence>
<protein>
    <recommendedName>
        <fullName evidence="1">WRKY19-like zinc finger domain-containing protein</fullName>
    </recommendedName>
</protein>
<feature type="domain" description="WRKY19-like zinc finger" evidence="1">
    <location>
        <begin position="175"/>
        <end position="197"/>
    </location>
</feature>
<proteinExistence type="predicted"/>
<dbReference type="STRING" id="74557.A0A1V9YTF0"/>
<keyword evidence="3" id="KW-1185">Reference proteome</keyword>
<dbReference type="Proteomes" id="UP000243217">
    <property type="component" value="Unassembled WGS sequence"/>
</dbReference>
<comment type="caution">
    <text evidence="2">The sequence shown here is derived from an EMBL/GenBank/DDBJ whole genome shotgun (WGS) entry which is preliminary data.</text>
</comment>
<sequence length="230" mass="25287">MPCSISGCTRFAKVTTLCLTHNRLHQSNTTSPKISSLPSSTKKEIKKTIQPSRLCQLEGCFSYARRHGRCSKHGGANICEIEVCTTPSQSRGRCRLHGGVDGCTKYAKVHSMCLYHNQHKTRSPEIISQTNCAISSYMDEINNKVPRSASRMCRVEGCCSYARRLGRCSRHGGSKQCEIENCTTPAQTGGLCRAHGGGTPCKYTGCKAFARYRGFCTRHAPLKQSPTKST</sequence>
<organism evidence="2 3">
    <name type="scientific">Thraustotheca clavata</name>
    <dbReference type="NCBI Taxonomy" id="74557"/>
    <lineage>
        <taxon>Eukaryota</taxon>
        <taxon>Sar</taxon>
        <taxon>Stramenopiles</taxon>
        <taxon>Oomycota</taxon>
        <taxon>Saprolegniomycetes</taxon>
        <taxon>Saprolegniales</taxon>
        <taxon>Achlyaceae</taxon>
        <taxon>Thraustotheca</taxon>
    </lineage>
</organism>
<name>A0A1V9YTF0_9STRA</name>